<keyword evidence="1" id="KW-1133">Transmembrane helix</keyword>
<feature type="transmembrane region" description="Helical" evidence="1">
    <location>
        <begin position="16"/>
        <end position="34"/>
    </location>
</feature>
<dbReference type="EMBL" id="JAAVJC010000376">
    <property type="protein sequence ID" value="NJQ17688.1"/>
    <property type="molecule type" value="Genomic_DNA"/>
</dbReference>
<feature type="transmembrane region" description="Helical" evidence="1">
    <location>
        <begin position="46"/>
        <end position="67"/>
    </location>
</feature>
<sequence>GRRGAGPGGGSGGGPVRLAALAGAALLTVVVADVSGMSKAETERIWLPFLLWLVPACALLGGVRGWLLAQAGLALAVNHLLLTSW</sequence>
<proteinExistence type="predicted"/>
<evidence type="ECO:0000313" key="2">
    <source>
        <dbReference type="EMBL" id="NJQ17688.1"/>
    </source>
</evidence>
<organism evidence="2 3">
    <name type="scientific">Streptomyces bohaiensis</name>
    <dbReference type="NCBI Taxonomy" id="1431344"/>
    <lineage>
        <taxon>Bacteria</taxon>
        <taxon>Bacillati</taxon>
        <taxon>Actinomycetota</taxon>
        <taxon>Actinomycetes</taxon>
        <taxon>Kitasatosporales</taxon>
        <taxon>Streptomycetaceae</taxon>
        <taxon>Streptomyces</taxon>
    </lineage>
</organism>
<comment type="caution">
    <text evidence="2">The sequence shown here is derived from an EMBL/GenBank/DDBJ whole genome shotgun (WGS) entry which is preliminary data.</text>
</comment>
<protein>
    <submittedName>
        <fullName evidence="2">Uncharacterized protein</fullName>
    </submittedName>
</protein>
<name>A0ABX1CHT2_9ACTN</name>
<keyword evidence="1" id="KW-0812">Transmembrane</keyword>
<dbReference type="Proteomes" id="UP000727056">
    <property type="component" value="Unassembled WGS sequence"/>
</dbReference>
<keyword evidence="1" id="KW-0472">Membrane</keyword>
<evidence type="ECO:0000256" key="1">
    <source>
        <dbReference type="SAM" id="Phobius"/>
    </source>
</evidence>
<evidence type="ECO:0000313" key="3">
    <source>
        <dbReference type="Proteomes" id="UP000727056"/>
    </source>
</evidence>
<gene>
    <name evidence="2" type="ORF">HCN52_22800</name>
</gene>
<feature type="non-terminal residue" evidence="2">
    <location>
        <position position="1"/>
    </location>
</feature>
<accession>A0ABX1CHT2</accession>
<keyword evidence="3" id="KW-1185">Reference proteome</keyword>
<reference evidence="2 3" key="1">
    <citation type="submission" date="2020-03" db="EMBL/GenBank/DDBJ databases">
        <title>Draft genome of Streptomyces sp. ventii, isolated from the Axial Seamount in the Pacific Ocean, and resequencing of the two type strains Streptomyces lonarensis strain NCL 716 and Streptomyces bohaiensis strain 11A07.</title>
        <authorList>
            <person name="Loughran R.M."/>
            <person name="Pfannmuller K.M."/>
            <person name="Wasson B.J."/>
            <person name="Deadmond M.C."/>
            <person name="Paddock B.E."/>
            <person name="Koyack M.J."/>
            <person name="Gallegos D.A."/>
            <person name="Mitchell E.A."/>
            <person name="Ushijima B."/>
            <person name="Saw J.H."/>
            <person name="Mcphail K.L."/>
            <person name="Videau P."/>
        </authorList>
    </citation>
    <scope>NUCLEOTIDE SEQUENCE [LARGE SCALE GENOMIC DNA]</scope>
    <source>
        <strain evidence="2 3">11A07</strain>
    </source>
</reference>